<feature type="region of interest" description="Disordered" evidence="2">
    <location>
        <begin position="87"/>
        <end position="107"/>
    </location>
</feature>
<feature type="compositionally biased region" description="Acidic residues" evidence="2">
    <location>
        <begin position="173"/>
        <end position="185"/>
    </location>
</feature>
<dbReference type="Gene3D" id="1.20.58.1070">
    <property type="match status" value="1"/>
</dbReference>
<dbReference type="Proteomes" id="UP001642501">
    <property type="component" value="Unassembled WGS sequence"/>
</dbReference>
<evidence type="ECO:0000256" key="2">
    <source>
        <dbReference type="SAM" id="MobiDB-lite"/>
    </source>
</evidence>
<dbReference type="Pfam" id="PF04938">
    <property type="entry name" value="SIP1"/>
    <property type="match status" value="2"/>
</dbReference>
<feature type="compositionally biased region" description="Polar residues" evidence="2">
    <location>
        <begin position="1"/>
        <end position="13"/>
    </location>
</feature>
<feature type="region of interest" description="Disordered" evidence="2">
    <location>
        <begin position="428"/>
        <end position="526"/>
    </location>
</feature>
<feature type="region of interest" description="Disordered" evidence="2">
    <location>
        <begin position="1"/>
        <end position="24"/>
    </location>
</feature>
<comment type="similarity">
    <text evidence="1">Belongs to the gemin-2 family.</text>
</comment>
<reference evidence="3 4" key="1">
    <citation type="submission" date="2024-01" db="EMBL/GenBank/DDBJ databases">
        <authorList>
            <person name="Allen C."/>
            <person name="Tagirdzhanova G."/>
        </authorList>
    </citation>
    <scope>NUCLEOTIDE SEQUENCE [LARGE SCALE GENOMIC DNA]</scope>
    <source>
        <strain evidence="3 4">CBS 573.63</strain>
    </source>
</reference>
<gene>
    <name evidence="3" type="ORF">SEPCBS57363_005471</name>
</gene>
<proteinExistence type="inferred from homology"/>
<feature type="compositionally biased region" description="Acidic residues" evidence="2">
    <location>
        <begin position="509"/>
        <end position="526"/>
    </location>
</feature>
<comment type="caution">
    <text evidence="3">The sequence shown here is derived from an EMBL/GenBank/DDBJ whole genome shotgun (WGS) entry which is preliminary data.</text>
</comment>
<organism evidence="3 4">
    <name type="scientific">Sporothrix epigloea</name>
    <dbReference type="NCBI Taxonomy" id="1892477"/>
    <lineage>
        <taxon>Eukaryota</taxon>
        <taxon>Fungi</taxon>
        <taxon>Dikarya</taxon>
        <taxon>Ascomycota</taxon>
        <taxon>Pezizomycotina</taxon>
        <taxon>Sordariomycetes</taxon>
        <taxon>Sordariomycetidae</taxon>
        <taxon>Ophiostomatales</taxon>
        <taxon>Ophiostomataceae</taxon>
        <taxon>Sporothrix</taxon>
    </lineage>
</organism>
<evidence type="ECO:0000256" key="1">
    <source>
        <dbReference type="ARBA" id="ARBA00025758"/>
    </source>
</evidence>
<dbReference type="InterPro" id="IPR035426">
    <property type="entry name" value="Gemin2/Brr1"/>
</dbReference>
<feature type="compositionally biased region" description="Basic and acidic residues" evidence="2">
    <location>
        <begin position="156"/>
        <end position="172"/>
    </location>
</feature>
<accession>A0ABP0DXR2</accession>
<dbReference type="PANTHER" id="PTHR12794">
    <property type="entry name" value="GEMIN2"/>
    <property type="match status" value="1"/>
</dbReference>
<dbReference type="EMBL" id="CAWUOM010000123">
    <property type="protein sequence ID" value="CAK7273078.1"/>
    <property type="molecule type" value="Genomic_DNA"/>
</dbReference>
<feature type="compositionally biased region" description="Acidic residues" evidence="2">
    <location>
        <begin position="432"/>
        <end position="464"/>
    </location>
</feature>
<evidence type="ECO:0000313" key="4">
    <source>
        <dbReference type="Proteomes" id="UP001642501"/>
    </source>
</evidence>
<feature type="region of interest" description="Disordered" evidence="2">
    <location>
        <begin position="143"/>
        <end position="185"/>
    </location>
</feature>
<evidence type="ECO:0000313" key="3">
    <source>
        <dbReference type="EMBL" id="CAK7273078.1"/>
    </source>
</evidence>
<dbReference type="PANTHER" id="PTHR12794:SF0">
    <property type="entry name" value="GEM-ASSOCIATED PROTEIN 2"/>
    <property type="match status" value="1"/>
</dbReference>
<protein>
    <submittedName>
        <fullName evidence="3">Uncharacterized protein</fullName>
    </submittedName>
</protein>
<feature type="compositionally biased region" description="Basic and acidic residues" evidence="2">
    <location>
        <begin position="473"/>
        <end position="489"/>
    </location>
</feature>
<keyword evidence="4" id="KW-1185">Reference proteome</keyword>
<sequence length="556" mass="60127">MASFAPSATSTVDPTYGQRSVFGGDGFSTAPVDADLDCEDEQEALAYLQLVRNEASKIPHVLVAPRPGPQAFPPGYAAAAAAAATSQSASLKKKRRRRRHWDEHDDGVEAQYAGSDDFVKAAKKRRVSREQAVAVELSYDDEDAGNGVLSYDDEEKQGKAPNDDDKDRRNESEDGYDVSDDDAYEPDFSLDRRILYESSVGDARGYYNDGAYVAAPIDEQIPAAAGTQGNRKGQPSATHLSGEFDVVADREADSAQFRGAYRSRLLLTHFSDMRAIFHSAPADPGALAIGVAALPPDHGTDVGPLSASSGVFRRWLHLLRTTDPLPAQVAAMDKVSVLRLLRILLRGLLTGGSVSSRSSRAARFARSLAGGSGGGNGGLYMTARTSRWLWALFARLPDRGELDYREVGYIRDVAKQAVMRLAHLSYDMTGTDTDDGEDEAEEEADLEEYDEQADGGEEGEEATAVEETVAAGHIDKGIPQDDVSMDARSESAVGDPGESGTENQINGQEDGEDAIQQQDADDQDDEINQRATLEMVLTVVGEFYGQRDLLAFQTPW</sequence>
<name>A0ABP0DXR2_9PEZI</name>